<organism evidence="2 3">
    <name type="scientific">Sphingomonas lacunae</name>
    <dbReference type="NCBI Taxonomy" id="2698828"/>
    <lineage>
        <taxon>Bacteria</taxon>
        <taxon>Pseudomonadati</taxon>
        <taxon>Pseudomonadota</taxon>
        <taxon>Alphaproteobacteria</taxon>
        <taxon>Sphingomonadales</taxon>
        <taxon>Sphingomonadaceae</taxon>
        <taxon>Sphingomonas</taxon>
    </lineage>
</organism>
<dbReference type="InterPro" id="IPR013785">
    <property type="entry name" value="Aldolase_TIM"/>
</dbReference>
<dbReference type="InterPro" id="IPR036206">
    <property type="entry name" value="ThiamineP_synth_sf"/>
</dbReference>
<evidence type="ECO:0000313" key="3">
    <source>
        <dbReference type="Proteomes" id="UP000503018"/>
    </source>
</evidence>
<sequence>MPFCWLMTDRRLGSAMPRIVAAMPPRSGVIVRPYAMEADGRAALIRSIRRAGRAKRHVLLIADARAAGFDGRHRGGAVTRLPQPCRNGIESMPVHDERQAARALRTKVSLCLISPVWATRSHPGAVTLGVRGFARLAARLRKDTHVIALGGMTARSHRTLRRHGANGWAAIDGWQVDPA</sequence>
<dbReference type="Pfam" id="PF02581">
    <property type="entry name" value="TMP-TENI"/>
    <property type="match status" value="1"/>
</dbReference>
<proteinExistence type="predicted"/>
<dbReference type="GO" id="GO:0009228">
    <property type="term" value="P:thiamine biosynthetic process"/>
    <property type="evidence" value="ECO:0007669"/>
    <property type="project" value="UniProtKB-KW"/>
</dbReference>
<accession>A0A6M4AS60</accession>
<protein>
    <submittedName>
        <fullName evidence="2">Thiamine phosphate synthase</fullName>
    </submittedName>
</protein>
<dbReference type="KEGG" id="slan:GV829_05010"/>
<evidence type="ECO:0000259" key="1">
    <source>
        <dbReference type="Pfam" id="PF02581"/>
    </source>
</evidence>
<dbReference type="SUPFAM" id="SSF51391">
    <property type="entry name" value="Thiamin phosphate synthase"/>
    <property type="match status" value="1"/>
</dbReference>
<gene>
    <name evidence="2" type="ORF">GV829_05010</name>
</gene>
<dbReference type="AlphaFoldDB" id="A0A6M4AS60"/>
<feature type="domain" description="Thiamine phosphate synthase/TenI" evidence="1">
    <location>
        <begin position="29"/>
        <end position="172"/>
    </location>
</feature>
<reference evidence="2 3" key="1">
    <citation type="submission" date="2020-01" db="EMBL/GenBank/DDBJ databases">
        <title>Sphingomonas sp. strain CSW-10.</title>
        <authorList>
            <person name="Chen W.-M."/>
        </authorList>
    </citation>
    <scope>NUCLEOTIDE SEQUENCE [LARGE SCALE GENOMIC DNA]</scope>
    <source>
        <strain evidence="2 3">CSW-10</strain>
    </source>
</reference>
<dbReference type="InterPro" id="IPR022998">
    <property type="entry name" value="ThiamineP_synth_TenI"/>
</dbReference>
<dbReference type="Proteomes" id="UP000503018">
    <property type="component" value="Chromosome"/>
</dbReference>
<dbReference type="RefSeq" id="WP_169944454.1">
    <property type="nucleotide sequence ID" value="NZ_CP053015.1"/>
</dbReference>
<evidence type="ECO:0000313" key="2">
    <source>
        <dbReference type="EMBL" id="QJQ31887.1"/>
    </source>
</evidence>
<keyword evidence="3" id="KW-1185">Reference proteome</keyword>
<dbReference type="Gene3D" id="3.20.20.70">
    <property type="entry name" value="Aldolase class I"/>
    <property type="match status" value="1"/>
</dbReference>
<dbReference type="EMBL" id="CP053015">
    <property type="protein sequence ID" value="QJQ31887.1"/>
    <property type="molecule type" value="Genomic_DNA"/>
</dbReference>
<name>A0A6M4AS60_9SPHN</name>
<dbReference type="CDD" id="cd00564">
    <property type="entry name" value="TMP_TenI"/>
    <property type="match status" value="1"/>
</dbReference>